<feature type="compositionally biased region" description="Polar residues" evidence="1">
    <location>
        <begin position="412"/>
        <end position="426"/>
    </location>
</feature>
<organism evidence="2 3">
    <name type="scientific">Agaricus bisporus var. burnettii</name>
    <dbReference type="NCBI Taxonomy" id="192524"/>
    <lineage>
        <taxon>Eukaryota</taxon>
        <taxon>Fungi</taxon>
        <taxon>Dikarya</taxon>
        <taxon>Basidiomycota</taxon>
        <taxon>Agaricomycotina</taxon>
        <taxon>Agaricomycetes</taxon>
        <taxon>Agaricomycetidae</taxon>
        <taxon>Agaricales</taxon>
        <taxon>Agaricineae</taxon>
        <taxon>Agaricaceae</taxon>
        <taxon>Agaricus</taxon>
    </lineage>
</organism>
<evidence type="ECO:0000313" key="2">
    <source>
        <dbReference type="EMBL" id="KAF7761118.1"/>
    </source>
</evidence>
<feature type="compositionally biased region" description="Low complexity" evidence="1">
    <location>
        <begin position="574"/>
        <end position="588"/>
    </location>
</feature>
<proteinExistence type="predicted"/>
<feature type="compositionally biased region" description="Polar residues" evidence="1">
    <location>
        <begin position="317"/>
        <end position="326"/>
    </location>
</feature>
<name>A0A8H7C316_AGABI</name>
<feature type="compositionally biased region" description="Basic and acidic residues" evidence="1">
    <location>
        <begin position="327"/>
        <end position="351"/>
    </location>
</feature>
<gene>
    <name evidence="2" type="ORF">Agabi119p4_10527</name>
</gene>
<protein>
    <submittedName>
        <fullName evidence="2">Uncharacterized protein</fullName>
    </submittedName>
</protein>
<feature type="region of interest" description="Disordered" evidence="1">
    <location>
        <begin position="274"/>
        <end position="351"/>
    </location>
</feature>
<evidence type="ECO:0000256" key="1">
    <source>
        <dbReference type="SAM" id="MobiDB-lite"/>
    </source>
</evidence>
<reference evidence="2 3" key="1">
    <citation type="journal article" name="Sci. Rep.">
        <title>Telomere-to-telomere assembled and centromere annotated genomes of the two main subspecies of the button mushroom Agaricus bisporus reveal especially polymorphic chromosome ends.</title>
        <authorList>
            <person name="Sonnenberg A.S.M."/>
            <person name="Sedaghat-Telgerd N."/>
            <person name="Lavrijssen B."/>
            <person name="Ohm R.A."/>
            <person name="Hendrickx P.M."/>
            <person name="Scholtmeijer K."/>
            <person name="Baars J.J.P."/>
            <person name="van Peer A."/>
        </authorList>
    </citation>
    <scope>NUCLEOTIDE SEQUENCE [LARGE SCALE GENOMIC DNA]</scope>
    <source>
        <strain evidence="2 3">H119_p4</strain>
    </source>
</reference>
<accession>A0A8H7C316</accession>
<sequence>MTRTQWTTEEESKWLKGCIEGWSDAQATGNVKVFKAKVLREWFETFPTKVTDIEVASSDGNKEEAIRVKTQLTKNRLHQWFYNHMRPSAVKKDLIKVRKKARRANLWQAYMSLFWDKLKPIFEAACDEYLEANKADPQFKLGRAEKMKIRSRIAQDEYLKESEEVKEAVAKYRDESKEPEQDVDNSELYQKNINRLFNTLAAYVDAWSQETGWVFTILAGGPEPRLGGTMSSIIVNGTVEESDLDFKQFMGEEEYDQDVNQKWHAFLCEAYPSSSRFEDGSTCDERPVNDRSNPDIRNGASSRGESSAAVGKAAQPTERTSNVPTTNKEKTSNARTNHRESEYEHTKRMNIEENRKTLATIFGENDRDLLWDKEKMVKKGSKKKYGTCAAVVNRPEIDEDERSSDVADDIQGGTSPPQADAQANGSDNEEDEASIEVVDNVQRGTPPPPHDAQAYGSDNDEDEPSIGVADDVQMETPLPAPHTDGSDEDEDSPSGSAAGNIQEGLPLPQATQAHGSDNVEDEPAGSAVDDAEVGMRPPQATQADPPASLCAHGSAPGSCARPPCGHSPEVAPHTSGATSSTPASGTSSDIAALPVSIDLPTFVKKGDEHFRSIMTRSTIWGKLVNNWLQFESMCTTGGTLSTENRPKEVGAWLKRGRKYIWVPPIDLTSYPLSFKQWWKTLQPADPSHTTGTTSSSHTNPHGIDWSSLARSGPNGFFIVIMALSWWLLNLGNDVADFNVTCEDVNKVLLHVEVISTYRQKTGNY</sequence>
<dbReference type="AlphaFoldDB" id="A0A8H7C316"/>
<feature type="region of interest" description="Disordered" evidence="1">
    <location>
        <begin position="391"/>
        <end position="588"/>
    </location>
</feature>
<feature type="compositionally biased region" description="Basic and acidic residues" evidence="1">
    <location>
        <begin position="276"/>
        <end position="294"/>
    </location>
</feature>
<comment type="caution">
    <text evidence="2">The sequence shown here is derived from an EMBL/GenBank/DDBJ whole genome shotgun (WGS) entry which is preliminary data.</text>
</comment>
<evidence type="ECO:0000313" key="3">
    <source>
        <dbReference type="Proteomes" id="UP000629468"/>
    </source>
</evidence>
<feature type="compositionally biased region" description="Acidic residues" evidence="1">
    <location>
        <begin position="397"/>
        <end position="408"/>
    </location>
</feature>
<dbReference type="EMBL" id="JABXXO010000014">
    <property type="protein sequence ID" value="KAF7761118.1"/>
    <property type="molecule type" value="Genomic_DNA"/>
</dbReference>
<dbReference type="Proteomes" id="UP000629468">
    <property type="component" value="Unassembled WGS sequence"/>
</dbReference>